<dbReference type="GO" id="GO:0005975">
    <property type="term" value="P:carbohydrate metabolic process"/>
    <property type="evidence" value="ECO:0007669"/>
    <property type="project" value="InterPro"/>
</dbReference>
<evidence type="ECO:0000259" key="1">
    <source>
        <dbReference type="PROSITE" id="PS51677"/>
    </source>
</evidence>
<dbReference type="InterPro" id="IPR002509">
    <property type="entry name" value="NODB_dom"/>
</dbReference>
<keyword evidence="2" id="KW-0378">Hydrolase</keyword>
<dbReference type="Proteomes" id="UP000187735">
    <property type="component" value="Chromosome"/>
</dbReference>
<evidence type="ECO:0000313" key="2">
    <source>
        <dbReference type="EMBL" id="APZ92016.1"/>
    </source>
</evidence>
<dbReference type="KEGG" id="fmr:Fuma_01617"/>
<protein>
    <submittedName>
        <fullName evidence="2">Putative polysaccharide deacetylase PdaA</fullName>
        <ecNumber evidence="2">3.-.-.-</ecNumber>
    </submittedName>
</protein>
<keyword evidence="3" id="KW-1185">Reference proteome</keyword>
<dbReference type="RefSeq" id="WP_077023683.1">
    <property type="nucleotide sequence ID" value="NZ_CP017641.1"/>
</dbReference>
<dbReference type="Pfam" id="PF01522">
    <property type="entry name" value="Polysacc_deac_1"/>
    <property type="match status" value="1"/>
</dbReference>
<dbReference type="PANTHER" id="PTHR10587">
    <property type="entry name" value="GLYCOSYL TRANSFERASE-RELATED"/>
    <property type="match status" value="1"/>
</dbReference>
<dbReference type="Gene3D" id="3.20.20.370">
    <property type="entry name" value="Glycoside hydrolase/deacetylase"/>
    <property type="match status" value="1"/>
</dbReference>
<proteinExistence type="predicted"/>
<dbReference type="InterPro" id="IPR050248">
    <property type="entry name" value="Polysacc_deacetylase_ArnD"/>
</dbReference>
<dbReference type="SUPFAM" id="SSF88713">
    <property type="entry name" value="Glycoside hydrolase/deacetylase"/>
    <property type="match status" value="1"/>
</dbReference>
<evidence type="ECO:0000313" key="3">
    <source>
        <dbReference type="Proteomes" id="UP000187735"/>
    </source>
</evidence>
<gene>
    <name evidence="2" type="primary">pdaA</name>
    <name evidence="2" type="ORF">Fuma_01617</name>
</gene>
<feature type="domain" description="NodB homology" evidence="1">
    <location>
        <begin position="20"/>
        <end position="224"/>
    </location>
</feature>
<dbReference type="PROSITE" id="PS51677">
    <property type="entry name" value="NODB"/>
    <property type="match status" value="1"/>
</dbReference>
<dbReference type="EMBL" id="CP017641">
    <property type="protein sequence ID" value="APZ92016.1"/>
    <property type="molecule type" value="Genomic_DNA"/>
</dbReference>
<dbReference type="AlphaFoldDB" id="A0A1P8WD75"/>
<dbReference type="STRING" id="1891926.Fuma_01617"/>
<dbReference type="GO" id="GO:0016810">
    <property type="term" value="F:hydrolase activity, acting on carbon-nitrogen (but not peptide) bonds"/>
    <property type="evidence" value="ECO:0007669"/>
    <property type="project" value="InterPro"/>
</dbReference>
<accession>A0A1P8WD75</accession>
<organism evidence="2 3">
    <name type="scientific">Fuerstiella marisgermanici</name>
    <dbReference type="NCBI Taxonomy" id="1891926"/>
    <lineage>
        <taxon>Bacteria</taxon>
        <taxon>Pseudomonadati</taxon>
        <taxon>Planctomycetota</taxon>
        <taxon>Planctomycetia</taxon>
        <taxon>Planctomycetales</taxon>
        <taxon>Planctomycetaceae</taxon>
        <taxon>Fuerstiella</taxon>
    </lineage>
</organism>
<sequence>MLSLFTILRPHPRRVGLKPGEVVLTFDDGPNLQDNVTPSLLNILQQHSVKAGFCVVGDQVQRHPEVVRRMHQSGHLLINHTQHHEHPVRQNTATLIDEICSCDRAIGEAVGLPDYRSTLFRAPFGIVTPAVRRAVKRTSVQQVLLTHYGWDTRVGPKDYRPVVDIMLENARRLRGGMFVFHDGNLCPQKKLEPDWNRSVENRSWVPEAVDRVITELKADGLRFVLPPQPEAESQTHQQAQAA</sequence>
<name>A0A1P8WD75_9PLAN</name>
<reference evidence="2 3" key="1">
    <citation type="journal article" date="2016" name="Front. Microbiol.">
        <title>Fuerstia marisgermanicae gen. nov., sp. nov., an Unusual Member of the Phylum Planctomycetes from the German Wadden Sea.</title>
        <authorList>
            <person name="Kohn T."/>
            <person name="Heuer A."/>
            <person name="Jogler M."/>
            <person name="Vollmers J."/>
            <person name="Boedeker C."/>
            <person name="Bunk B."/>
            <person name="Rast P."/>
            <person name="Borchert D."/>
            <person name="Glockner I."/>
            <person name="Freese H.M."/>
            <person name="Klenk H.P."/>
            <person name="Overmann J."/>
            <person name="Kaster A.K."/>
            <person name="Rohde M."/>
            <person name="Wiegand S."/>
            <person name="Jogler C."/>
        </authorList>
    </citation>
    <scope>NUCLEOTIDE SEQUENCE [LARGE SCALE GENOMIC DNA]</scope>
    <source>
        <strain evidence="2 3">NH11</strain>
    </source>
</reference>
<dbReference type="InterPro" id="IPR011330">
    <property type="entry name" value="Glyco_hydro/deAcase_b/a-brl"/>
</dbReference>
<dbReference type="PANTHER" id="PTHR10587:SF137">
    <property type="entry name" value="4-DEOXY-4-FORMAMIDO-L-ARABINOSE-PHOSPHOUNDECAPRENOL DEFORMYLASE ARND-RELATED"/>
    <property type="match status" value="1"/>
</dbReference>
<dbReference type="CDD" id="cd10917">
    <property type="entry name" value="CE4_NodB_like_6s_7s"/>
    <property type="match status" value="1"/>
</dbReference>
<dbReference type="OrthoDB" id="62208at2"/>
<dbReference type="EC" id="3.-.-.-" evidence="2"/>